<keyword evidence="3" id="KW-1003">Cell membrane</keyword>
<evidence type="ECO:0000256" key="1">
    <source>
        <dbReference type="ARBA" id="ARBA00004193"/>
    </source>
</evidence>
<evidence type="ECO:0000256" key="6">
    <source>
        <dbReference type="ARBA" id="ARBA00023288"/>
    </source>
</evidence>
<evidence type="ECO:0000313" key="9">
    <source>
        <dbReference type="Proteomes" id="UP001224997"/>
    </source>
</evidence>
<evidence type="ECO:0000256" key="5">
    <source>
        <dbReference type="ARBA" id="ARBA00023136"/>
    </source>
</evidence>
<keyword evidence="6" id="KW-0449">Lipoprotein</keyword>
<feature type="domain" description="ABC transporter substrate-binding protein PnrA-like" evidence="7">
    <location>
        <begin position="35"/>
        <end position="300"/>
    </location>
</feature>
<evidence type="ECO:0000256" key="3">
    <source>
        <dbReference type="ARBA" id="ARBA00022475"/>
    </source>
</evidence>
<dbReference type="InterPro" id="IPR050957">
    <property type="entry name" value="BMP_lipoprotein"/>
</dbReference>
<sequence length="330" mass="34879">MGLCVGARAVRIGVMPLAIAGLLGSGAVAWADQLKMGLLVPGSVSEEGWNRIGYNALKGVEEQLGAEVSYVELQQNPASFAKAFYDYASQGYQVILGHGFEFQDAALEVAEQYPDTYFLISSSDIHEGNVIGLNTDTSQPFYLMGVVAAKMGQKAGLVGGMEIPPIQQAFEGFKAGARSVNPDFPISEAYIGNFTDTAAAKEAALSMIAQGADFVQPNASGATVGGFQGIAESGKNVGTFSIFSDFTEVAPDNILGLYKADYAQGVVEVVRSIMDGNPPQSNVAFGLKDEKVMQFTFRDDGPSSVPEEIRTEIARIAAEIAAGNIRTMSN</sequence>
<dbReference type="CDD" id="cd06304">
    <property type="entry name" value="PBP1_BmpA_Med_PnrA-like"/>
    <property type="match status" value="1"/>
</dbReference>
<evidence type="ECO:0000256" key="2">
    <source>
        <dbReference type="ARBA" id="ARBA00008610"/>
    </source>
</evidence>
<name>A0ABT9JFU8_9RHOB</name>
<dbReference type="InterPro" id="IPR028082">
    <property type="entry name" value="Peripla_BP_I"/>
</dbReference>
<reference evidence="8 9" key="1">
    <citation type="submission" date="2023-08" db="EMBL/GenBank/DDBJ databases">
        <authorList>
            <person name="Park J.-S."/>
        </authorList>
    </citation>
    <scope>NUCLEOTIDE SEQUENCE [LARGE SCALE GENOMIC DNA]</scope>
    <source>
        <strain evidence="8 9">2205BS29-5</strain>
    </source>
</reference>
<keyword evidence="5" id="KW-0472">Membrane</keyword>
<comment type="caution">
    <text evidence="8">The sequence shown here is derived from an EMBL/GenBank/DDBJ whole genome shotgun (WGS) entry which is preliminary data.</text>
</comment>
<organism evidence="8 9">
    <name type="scientific">Paracoccus spongiarum</name>
    <dbReference type="NCBI Taxonomy" id="3064387"/>
    <lineage>
        <taxon>Bacteria</taxon>
        <taxon>Pseudomonadati</taxon>
        <taxon>Pseudomonadota</taxon>
        <taxon>Alphaproteobacteria</taxon>
        <taxon>Rhodobacterales</taxon>
        <taxon>Paracoccaceae</taxon>
        <taxon>Paracoccus</taxon>
    </lineage>
</organism>
<dbReference type="PANTHER" id="PTHR34296">
    <property type="entry name" value="TRANSCRIPTIONAL ACTIVATOR PROTEIN MED"/>
    <property type="match status" value="1"/>
</dbReference>
<dbReference type="Pfam" id="PF02608">
    <property type="entry name" value="Bmp"/>
    <property type="match status" value="1"/>
</dbReference>
<dbReference type="PANTHER" id="PTHR34296:SF2">
    <property type="entry name" value="ABC TRANSPORTER GUANOSINE-BINDING PROTEIN NUPN"/>
    <property type="match status" value="1"/>
</dbReference>
<proteinExistence type="inferred from homology"/>
<evidence type="ECO:0000313" key="8">
    <source>
        <dbReference type="EMBL" id="MDP5308710.1"/>
    </source>
</evidence>
<evidence type="ECO:0000259" key="7">
    <source>
        <dbReference type="Pfam" id="PF02608"/>
    </source>
</evidence>
<dbReference type="InterPro" id="IPR003760">
    <property type="entry name" value="PnrA-like"/>
</dbReference>
<dbReference type="Proteomes" id="UP001224997">
    <property type="component" value="Unassembled WGS sequence"/>
</dbReference>
<accession>A0ABT9JFU8</accession>
<dbReference type="SUPFAM" id="SSF53822">
    <property type="entry name" value="Periplasmic binding protein-like I"/>
    <property type="match status" value="1"/>
</dbReference>
<keyword evidence="4" id="KW-0732">Signal</keyword>
<comment type="subcellular location">
    <subcellularLocation>
        <location evidence="1">Cell membrane</location>
        <topology evidence="1">Lipid-anchor</topology>
    </subcellularLocation>
</comment>
<dbReference type="RefSeq" id="WP_305964549.1">
    <property type="nucleotide sequence ID" value="NZ_JAVAMQ010000021.1"/>
</dbReference>
<gene>
    <name evidence="8" type="ORF">Q5Y72_16635</name>
</gene>
<dbReference type="EMBL" id="JAVAMQ010000021">
    <property type="protein sequence ID" value="MDP5308710.1"/>
    <property type="molecule type" value="Genomic_DNA"/>
</dbReference>
<dbReference type="Gene3D" id="3.40.50.2300">
    <property type="match status" value="2"/>
</dbReference>
<comment type="similarity">
    <text evidence="2">Belongs to the BMP lipoprotein family.</text>
</comment>
<evidence type="ECO:0000256" key="4">
    <source>
        <dbReference type="ARBA" id="ARBA00022729"/>
    </source>
</evidence>
<protein>
    <submittedName>
        <fullName evidence="8">BMP family protein</fullName>
    </submittedName>
</protein>
<keyword evidence="9" id="KW-1185">Reference proteome</keyword>